<accession>A0ABR9HLY7</accession>
<feature type="compositionally biased region" description="Acidic residues" evidence="1">
    <location>
        <begin position="103"/>
        <end position="118"/>
    </location>
</feature>
<comment type="caution">
    <text evidence="3">The sequence shown here is derived from an EMBL/GenBank/DDBJ whole genome shotgun (WGS) entry which is preliminary data.</text>
</comment>
<organism evidence="3 4">
    <name type="scientific">Nocardiopsis terrae</name>
    <dbReference type="NCBI Taxonomy" id="372655"/>
    <lineage>
        <taxon>Bacteria</taxon>
        <taxon>Bacillati</taxon>
        <taxon>Actinomycetota</taxon>
        <taxon>Actinomycetes</taxon>
        <taxon>Streptosporangiales</taxon>
        <taxon>Nocardiopsidaceae</taxon>
        <taxon>Nocardiopsis</taxon>
    </lineage>
</organism>
<dbReference type="EMBL" id="JADBDY010000001">
    <property type="protein sequence ID" value="MBE1459986.1"/>
    <property type="molecule type" value="Genomic_DNA"/>
</dbReference>
<feature type="region of interest" description="Disordered" evidence="1">
    <location>
        <begin position="40"/>
        <end position="121"/>
    </location>
</feature>
<evidence type="ECO:0008006" key="5">
    <source>
        <dbReference type="Google" id="ProtNLM"/>
    </source>
</evidence>
<reference evidence="3 4" key="1">
    <citation type="submission" date="2020-10" db="EMBL/GenBank/DDBJ databases">
        <title>Sequencing the genomes of 1000 actinobacteria strains.</title>
        <authorList>
            <person name="Klenk H.-P."/>
        </authorList>
    </citation>
    <scope>NUCLEOTIDE SEQUENCE [LARGE SCALE GENOMIC DNA]</scope>
    <source>
        <strain evidence="3 4">DSM 45157</strain>
    </source>
</reference>
<protein>
    <recommendedName>
        <fullName evidence="5">Transglycosylase SLT domain-containing protein</fullName>
    </recommendedName>
</protein>
<feature type="signal peptide" evidence="2">
    <location>
        <begin position="1"/>
        <end position="31"/>
    </location>
</feature>
<dbReference type="Proteomes" id="UP000598217">
    <property type="component" value="Unassembled WGS sequence"/>
</dbReference>
<proteinExistence type="predicted"/>
<keyword evidence="2" id="KW-0732">Signal</keyword>
<feature type="compositionally biased region" description="Acidic residues" evidence="1">
    <location>
        <begin position="51"/>
        <end position="62"/>
    </location>
</feature>
<evidence type="ECO:0000313" key="3">
    <source>
        <dbReference type="EMBL" id="MBE1459986.1"/>
    </source>
</evidence>
<dbReference type="SUPFAM" id="SSF53955">
    <property type="entry name" value="Lysozyme-like"/>
    <property type="match status" value="1"/>
</dbReference>
<sequence>MLLNRMSLRSTAAVGAATLVAGATFAVSAFADDGVEPDLAASAAVPQSEEPATDTDETEGDEFFAASEPLTEEELQDLRMDAQAQRDAASGEGVRSAQATGSDIEEEEEEEEEPEETPEFTGDAKGIARQMVAEQGWGADQFDGCLEPLWEKESNWNHTAQNPSSGAYGIPQSLPGSKMASHGSDWQTNPATQISWGIDYIKGRYGTPCEAWAHSQSVGWY</sequence>
<gene>
    <name evidence="3" type="ORF">H4W79_004200</name>
</gene>
<dbReference type="RefSeq" id="WP_373295671.1">
    <property type="nucleotide sequence ID" value="NZ_BMXJ01000007.1"/>
</dbReference>
<evidence type="ECO:0000313" key="4">
    <source>
        <dbReference type="Proteomes" id="UP000598217"/>
    </source>
</evidence>
<dbReference type="InterPro" id="IPR023346">
    <property type="entry name" value="Lysozyme-like_dom_sf"/>
</dbReference>
<evidence type="ECO:0000256" key="2">
    <source>
        <dbReference type="SAM" id="SignalP"/>
    </source>
</evidence>
<evidence type="ECO:0000256" key="1">
    <source>
        <dbReference type="SAM" id="MobiDB-lite"/>
    </source>
</evidence>
<keyword evidence="4" id="KW-1185">Reference proteome</keyword>
<name>A0ABR9HLY7_9ACTN</name>
<feature type="chain" id="PRO_5045132910" description="Transglycosylase SLT domain-containing protein" evidence="2">
    <location>
        <begin position="32"/>
        <end position="221"/>
    </location>
</feature>